<dbReference type="InterPro" id="IPR027417">
    <property type="entry name" value="P-loop_NTPase"/>
</dbReference>
<dbReference type="RefSeq" id="WP_110264886.1">
    <property type="nucleotide sequence ID" value="NZ_CAKZQT010000022.1"/>
</dbReference>
<evidence type="ECO:0000313" key="3">
    <source>
        <dbReference type="Proteomes" id="UP000248330"/>
    </source>
</evidence>
<reference evidence="2 3" key="1">
    <citation type="submission" date="2018-04" db="EMBL/GenBank/DDBJ databases">
        <title>Genomic Encyclopedia of Type Strains, Phase IV (KMG-IV): sequencing the most valuable type-strain genomes for metagenomic binning, comparative biology and taxonomic classification.</title>
        <authorList>
            <person name="Goeker M."/>
        </authorList>
    </citation>
    <scope>NUCLEOTIDE SEQUENCE [LARGE SCALE GENOMIC DNA]</scope>
    <source>
        <strain evidence="2 3">DSM 104150</strain>
    </source>
</reference>
<accession>A0A318EDT9</accession>
<organism evidence="2 3">
    <name type="scientific">Sinimarinibacterium flocculans</name>
    <dbReference type="NCBI Taxonomy" id="985250"/>
    <lineage>
        <taxon>Bacteria</taxon>
        <taxon>Pseudomonadati</taxon>
        <taxon>Pseudomonadota</taxon>
        <taxon>Gammaproteobacteria</taxon>
        <taxon>Nevskiales</taxon>
        <taxon>Nevskiaceae</taxon>
        <taxon>Sinimarinibacterium</taxon>
    </lineage>
</organism>
<sequence>MSRMTPVDIAVVGHTNTGKTSLLRTLSHDSRFGEVSDRPATTRDVQGVMLLADGEAVVAMYDTPGLEDAMGVAAVLARAHAGATDPVAAIDAFIAGNHGDGRYEQEAKVLRQVRRSDAALYVIDAREPVLAKHREELRLLAACGKPLMPVLNFVANDEADAETWREQLARVGLHVLAQFDTVVYDAQAEQRVFERLATLLEHRRRDFERLRHSRVREREALIESACRAVAELLVDAAGARRHGTLDDDTEQVHERLRDTIRDAEQRCVDTLLGLFRFELDAYRPPELPLQQGRWQLDAFDPETLRSFGIRTGSAAAAGGAAGLAVDAAVGGMSLGAAALLGAGLGAGWSALRSFGQPWVDRLRGHQDIALEEPTLALLAARQHLLLAALLRRGHASQAGVRTDPAQAWPDAGLRQAVLRCRAHPEWSRLNGPGGEAAPDHAVRPVADRLRTLLG</sequence>
<dbReference type="EMBL" id="QICN01000004">
    <property type="protein sequence ID" value="PXV68383.1"/>
    <property type="molecule type" value="Genomic_DNA"/>
</dbReference>
<proteinExistence type="predicted"/>
<dbReference type="InterPro" id="IPR021871">
    <property type="entry name" value="DUF3482"/>
</dbReference>
<dbReference type="Gene3D" id="3.40.50.300">
    <property type="entry name" value="P-loop containing nucleotide triphosphate hydrolases"/>
    <property type="match status" value="1"/>
</dbReference>
<dbReference type="Pfam" id="PF01926">
    <property type="entry name" value="MMR_HSR1"/>
    <property type="match status" value="1"/>
</dbReference>
<dbReference type="GO" id="GO:0030488">
    <property type="term" value="P:tRNA methylation"/>
    <property type="evidence" value="ECO:0007669"/>
    <property type="project" value="TreeGrafter"/>
</dbReference>
<protein>
    <submittedName>
        <fullName evidence="2">50S ribosome-binding GTPase</fullName>
    </submittedName>
</protein>
<name>A0A318EDT9_9GAMM</name>
<dbReference type="GO" id="GO:0005829">
    <property type="term" value="C:cytosol"/>
    <property type="evidence" value="ECO:0007669"/>
    <property type="project" value="TreeGrafter"/>
</dbReference>
<evidence type="ECO:0000259" key="1">
    <source>
        <dbReference type="Pfam" id="PF01926"/>
    </source>
</evidence>
<keyword evidence="3" id="KW-1185">Reference proteome</keyword>
<gene>
    <name evidence="2" type="ORF">C8D93_10478</name>
</gene>
<dbReference type="PANTHER" id="PTHR42714:SF7">
    <property type="entry name" value="G DOMAIN-CONTAINING PROTEIN"/>
    <property type="match status" value="1"/>
</dbReference>
<dbReference type="GO" id="GO:0005525">
    <property type="term" value="F:GTP binding"/>
    <property type="evidence" value="ECO:0007669"/>
    <property type="project" value="InterPro"/>
</dbReference>
<dbReference type="SUPFAM" id="SSF52540">
    <property type="entry name" value="P-loop containing nucleoside triphosphate hydrolases"/>
    <property type="match status" value="1"/>
</dbReference>
<dbReference type="Proteomes" id="UP000248330">
    <property type="component" value="Unassembled WGS sequence"/>
</dbReference>
<evidence type="ECO:0000313" key="2">
    <source>
        <dbReference type="EMBL" id="PXV68383.1"/>
    </source>
</evidence>
<dbReference type="Pfam" id="PF11981">
    <property type="entry name" value="DUF3482"/>
    <property type="match status" value="1"/>
</dbReference>
<dbReference type="PANTHER" id="PTHR42714">
    <property type="entry name" value="TRNA MODIFICATION GTPASE GTPBP3"/>
    <property type="match status" value="1"/>
</dbReference>
<dbReference type="OrthoDB" id="5406017at2"/>
<comment type="caution">
    <text evidence="2">The sequence shown here is derived from an EMBL/GenBank/DDBJ whole genome shotgun (WGS) entry which is preliminary data.</text>
</comment>
<dbReference type="GO" id="GO:0002098">
    <property type="term" value="P:tRNA wobble uridine modification"/>
    <property type="evidence" value="ECO:0007669"/>
    <property type="project" value="TreeGrafter"/>
</dbReference>
<feature type="domain" description="G" evidence="1">
    <location>
        <begin position="8"/>
        <end position="152"/>
    </location>
</feature>
<dbReference type="CDD" id="cd00882">
    <property type="entry name" value="Ras_like_GTPase"/>
    <property type="match status" value="1"/>
</dbReference>
<dbReference type="AlphaFoldDB" id="A0A318EDT9"/>
<dbReference type="InterPro" id="IPR006073">
    <property type="entry name" value="GTP-bd"/>
</dbReference>